<evidence type="ECO:0000313" key="1">
    <source>
        <dbReference type="EMBL" id="CAH2213666.1"/>
    </source>
</evidence>
<name>A0A8S4QQ99_9NEOP</name>
<feature type="non-terminal residue" evidence="1">
    <location>
        <position position="85"/>
    </location>
</feature>
<dbReference type="OrthoDB" id="8190413at2759"/>
<sequence>MPPPDQLKITAYQISIMRECEKGTQCNETVKNTTVKLRNDTQEVTYDYSWPIKAGSYYFVVSPIHEKCKCGEVKCTFVKSPKIVI</sequence>
<comment type="caution">
    <text evidence="1">The sequence shown here is derived from an EMBL/GenBank/DDBJ whole genome shotgun (WGS) entry which is preliminary data.</text>
</comment>
<dbReference type="EMBL" id="CAKXAJ010011410">
    <property type="protein sequence ID" value="CAH2213666.1"/>
    <property type="molecule type" value="Genomic_DNA"/>
</dbReference>
<dbReference type="AlphaFoldDB" id="A0A8S4QQ99"/>
<dbReference type="Proteomes" id="UP000838756">
    <property type="component" value="Unassembled WGS sequence"/>
</dbReference>
<gene>
    <name evidence="1" type="primary">jg25562</name>
    <name evidence="1" type="ORF">PAEG_LOCUS3539</name>
</gene>
<protein>
    <submittedName>
        <fullName evidence="1">Jg25562 protein</fullName>
    </submittedName>
</protein>
<proteinExistence type="predicted"/>
<accession>A0A8S4QQ99</accession>
<organism evidence="1 2">
    <name type="scientific">Pararge aegeria aegeria</name>
    <dbReference type="NCBI Taxonomy" id="348720"/>
    <lineage>
        <taxon>Eukaryota</taxon>
        <taxon>Metazoa</taxon>
        <taxon>Ecdysozoa</taxon>
        <taxon>Arthropoda</taxon>
        <taxon>Hexapoda</taxon>
        <taxon>Insecta</taxon>
        <taxon>Pterygota</taxon>
        <taxon>Neoptera</taxon>
        <taxon>Endopterygota</taxon>
        <taxon>Lepidoptera</taxon>
        <taxon>Glossata</taxon>
        <taxon>Ditrysia</taxon>
        <taxon>Papilionoidea</taxon>
        <taxon>Nymphalidae</taxon>
        <taxon>Satyrinae</taxon>
        <taxon>Satyrini</taxon>
        <taxon>Parargina</taxon>
        <taxon>Pararge</taxon>
    </lineage>
</organism>
<reference evidence="1" key="1">
    <citation type="submission" date="2022-03" db="EMBL/GenBank/DDBJ databases">
        <authorList>
            <person name="Lindestad O."/>
        </authorList>
    </citation>
    <scope>NUCLEOTIDE SEQUENCE</scope>
</reference>
<evidence type="ECO:0000313" key="2">
    <source>
        <dbReference type="Proteomes" id="UP000838756"/>
    </source>
</evidence>
<keyword evidence="2" id="KW-1185">Reference proteome</keyword>